<accession>A0A2P6NYH7</accession>
<dbReference type="Proteomes" id="UP000241769">
    <property type="component" value="Unassembled WGS sequence"/>
</dbReference>
<dbReference type="STRING" id="1890364.A0A2P6NYH7"/>
<keyword evidence="1" id="KW-0808">Transferase</keyword>
<comment type="caution">
    <text evidence="1">The sequence shown here is derived from an EMBL/GenBank/DDBJ whole genome shotgun (WGS) entry which is preliminary data.</text>
</comment>
<evidence type="ECO:0000313" key="2">
    <source>
        <dbReference type="Proteomes" id="UP000241769"/>
    </source>
</evidence>
<dbReference type="OrthoDB" id="8170117at2759"/>
<dbReference type="SMART" id="SM01388">
    <property type="entry name" value="Mob1_phocein"/>
    <property type="match status" value="1"/>
</dbReference>
<gene>
    <name evidence="1" type="ORF">PROFUN_02256</name>
</gene>
<dbReference type="GO" id="GO:0016301">
    <property type="term" value="F:kinase activity"/>
    <property type="evidence" value="ECO:0007669"/>
    <property type="project" value="UniProtKB-KW"/>
</dbReference>
<dbReference type="InterPro" id="IPR036703">
    <property type="entry name" value="MOB_kinase_act_sf"/>
</dbReference>
<protein>
    <submittedName>
        <fullName evidence="1">MOB kinase activator-like 3-like</fullName>
    </submittedName>
</protein>
<dbReference type="Pfam" id="PF03637">
    <property type="entry name" value="Mob1_phocein"/>
    <property type="match status" value="1"/>
</dbReference>
<dbReference type="SUPFAM" id="SSF101152">
    <property type="entry name" value="Mob1/phocein"/>
    <property type="match status" value="1"/>
</dbReference>
<keyword evidence="1" id="KW-0418">Kinase</keyword>
<proteinExistence type="predicted"/>
<dbReference type="AlphaFoldDB" id="A0A2P6NYH7"/>
<organism evidence="1 2">
    <name type="scientific">Planoprotostelium fungivorum</name>
    <dbReference type="NCBI Taxonomy" id="1890364"/>
    <lineage>
        <taxon>Eukaryota</taxon>
        <taxon>Amoebozoa</taxon>
        <taxon>Evosea</taxon>
        <taxon>Variosea</taxon>
        <taxon>Cavosteliida</taxon>
        <taxon>Cavosteliaceae</taxon>
        <taxon>Planoprotostelium</taxon>
    </lineage>
</organism>
<dbReference type="PANTHER" id="PTHR22599">
    <property type="entry name" value="MPS ONE BINDER KINASE ACTIVATOR-LIKE MOB"/>
    <property type="match status" value="1"/>
</dbReference>
<dbReference type="EMBL" id="MDYQ01000006">
    <property type="protein sequence ID" value="PRP88978.1"/>
    <property type="molecule type" value="Genomic_DNA"/>
</dbReference>
<name>A0A2P6NYH7_9EUKA</name>
<sequence>MPLFNLFQGRADTNRKKKHAKNSYLKQSFKKSLGNGVNLKDAVKCPPGEDRDEWIVMNTMEVYNNTTLCWQFVSEVCNEKTCPTMSAGSTFSYLWKDKGKYPKPTNVPAAEYVELLTLWVSEKLDDETIFPTSGKFPREFMPTVENIWKRLVRIYFHIYYHHWNTVSAVKAEAHINTCFKHLYYFSKEFHLVKDDDMAPIGDVQRKIDS</sequence>
<dbReference type="InterPro" id="IPR005301">
    <property type="entry name" value="MOB_kinase_act_fam"/>
</dbReference>
<keyword evidence="2" id="KW-1185">Reference proteome</keyword>
<dbReference type="Gene3D" id="1.20.140.30">
    <property type="entry name" value="MOB kinase activator"/>
    <property type="match status" value="1"/>
</dbReference>
<evidence type="ECO:0000313" key="1">
    <source>
        <dbReference type="EMBL" id="PRP88978.1"/>
    </source>
</evidence>
<dbReference type="InParanoid" id="A0A2P6NYH7"/>
<reference evidence="1 2" key="1">
    <citation type="journal article" date="2018" name="Genome Biol. Evol.">
        <title>Multiple Roots of Fruiting Body Formation in Amoebozoa.</title>
        <authorList>
            <person name="Hillmann F."/>
            <person name="Forbes G."/>
            <person name="Novohradska S."/>
            <person name="Ferling I."/>
            <person name="Riege K."/>
            <person name="Groth M."/>
            <person name="Westermann M."/>
            <person name="Marz M."/>
            <person name="Spaller T."/>
            <person name="Winckler T."/>
            <person name="Schaap P."/>
            <person name="Glockner G."/>
        </authorList>
    </citation>
    <scope>NUCLEOTIDE SEQUENCE [LARGE SCALE GENOMIC DNA]</scope>
    <source>
        <strain evidence="1 2">Jena</strain>
    </source>
</reference>